<dbReference type="GO" id="GO:0008810">
    <property type="term" value="F:cellulase activity"/>
    <property type="evidence" value="ECO:0007669"/>
    <property type="project" value="UniProtKB-EC"/>
</dbReference>
<dbReference type="GO" id="GO:0030248">
    <property type="term" value="F:cellulose binding"/>
    <property type="evidence" value="ECO:0007669"/>
    <property type="project" value="InterPro"/>
</dbReference>
<dbReference type="EMBL" id="CP021780">
    <property type="protein sequence ID" value="ASA23029.1"/>
    <property type="molecule type" value="Genomic_DNA"/>
</dbReference>
<protein>
    <recommendedName>
        <fullName evidence="7">Endoglucanase</fullName>
        <ecNumber evidence="7">3.2.1.4</ecNumber>
    </recommendedName>
</protein>
<evidence type="ECO:0000256" key="9">
    <source>
        <dbReference type="SAM" id="SignalP"/>
    </source>
</evidence>
<dbReference type="RefSeq" id="WP_087917026.1">
    <property type="nucleotide sequence ID" value="NZ_CP021780.1"/>
</dbReference>
<name>A0A2Z2KKT7_9BACL</name>
<comment type="catalytic activity">
    <reaction evidence="1 7">
        <text>Endohydrolysis of (1-&gt;4)-beta-D-glucosidic linkages in cellulose, lichenin and cereal beta-D-glucans.</text>
        <dbReference type="EC" id="3.2.1.4"/>
    </reaction>
</comment>
<keyword evidence="9" id="KW-0732">Signal</keyword>
<dbReference type="EC" id="3.2.1.4" evidence="7"/>
<evidence type="ECO:0000256" key="7">
    <source>
        <dbReference type="RuleBase" id="RU361153"/>
    </source>
</evidence>
<evidence type="ECO:0000259" key="10">
    <source>
        <dbReference type="PROSITE" id="PS51172"/>
    </source>
</evidence>
<evidence type="ECO:0000256" key="1">
    <source>
        <dbReference type="ARBA" id="ARBA00000966"/>
    </source>
</evidence>
<proteinExistence type="inferred from homology"/>
<dbReference type="InterPro" id="IPR001547">
    <property type="entry name" value="Glyco_hydro_5"/>
</dbReference>
<keyword evidence="6 7" id="KW-0624">Polysaccharide degradation</keyword>
<comment type="similarity">
    <text evidence="7">Belongs to the glycosyl hydrolase 5 (cellulase A) family.</text>
</comment>
<feature type="chain" id="PRO_5016373485" description="Endoglucanase" evidence="9">
    <location>
        <begin position="23"/>
        <end position="557"/>
    </location>
</feature>
<organism evidence="11 12">
    <name type="scientific">Paenibacillus donghaensis</name>
    <dbReference type="NCBI Taxonomy" id="414771"/>
    <lineage>
        <taxon>Bacteria</taxon>
        <taxon>Bacillati</taxon>
        <taxon>Bacillota</taxon>
        <taxon>Bacilli</taxon>
        <taxon>Bacillales</taxon>
        <taxon>Paenibacillaceae</taxon>
        <taxon>Paenibacillus</taxon>
    </lineage>
</organism>
<dbReference type="Pfam" id="PF00150">
    <property type="entry name" value="Cellulase"/>
    <property type="match status" value="1"/>
</dbReference>
<feature type="domain" description="CBM3" evidence="10">
    <location>
        <begin position="405"/>
        <end position="557"/>
    </location>
</feature>
<dbReference type="InterPro" id="IPR036966">
    <property type="entry name" value="CBM3_sf"/>
</dbReference>
<evidence type="ECO:0000256" key="5">
    <source>
        <dbReference type="ARBA" id="ARBA00023295"/>
    </source>
</evidence>
<dbReference type="InterPro" id="IPR018087">
    <property type="entry name" value="Glyco_hydro_5_CS"/>
</dbReference>
<dbReference type="PANTHER" id="PTHR35923:SF2">
    <property type="entry name" value="ENDOGLUCANASE"/>
    <property type="match status" value="1"/>
</dbReference>
<dbReference type="InterPro" id="IPR008965">
    <property type="entry name" value="CBM2/CBM3_carb-bd_dom_sf"/>
</dbReference>
<dbReference type="SUPFAM" id="SSF49384">
    <property type="entry name" value="Carbohydrate-binding domain"/>
    <property type="match status" value="1"/>
</dbReference>
<keyword evidence="12" id="KW-1185">Reference proteome</keyword>
<dbReference type="Pfam" id="PF00942">
    <property type="entry name" value="CBM_3"/>
    <property type="match status" value="1"/>
</dbReference>
<evidence type="ECO:0000256" key="3">
    <source>
        <dbReference type="ARBA" id="ARBA00023001"/>
    </source>
</evidence>
<evidence type="ECO:0000256" key="4">
    <source>
        <dbReference type="ARBA" id="ARBA00023277"/>
    </source>
</evidence>
<dbReference type="SMART" id="SM01067">
    <property type="entry name" value="CBM_3"/>
    <property type="match status" value="1"/>
</dbReference>
<dbReference type="KEGG" id="pdh:B9T62_20790"/>
<dbReference type="Gene3D" id="3.20.20.80">
    <property type="entry name" value="Glycosidases"/>
    <property type="match status" value="1"/>
</dbReference>
<dbReference type="GO" id="GO:0030245">
    <property type="term" value="P:cellulose catabolic process"/>
    <property type="evidence" value="ECO:0007669"/>
    <property type="project" value="UniProtKB-KW"/>
</dbReference>
<sequence length="557" mass="61234">MKRIGTCLLLAAVLVLGTGATAAVKPTSSLGYYHTSGNRIVDAQGKPASFNGVNWFGFETDNFSPHGLWMRSMDSMLDQLAKEGYNLLRIPYTNEMLLPGKKPSGIDYVKNPDLKGLTPLQLLDKLVQKAGKRGMKIILDRHRPTASGQAERWYTQLVPEKTWIKDWTMLAKRYLANDTVIGADLHNEPHGSVCWGCGDSASDWRLAAERAGNAILAVNPNWLIVVEGVDANVNGQSGSYWWGGNLKGVRKYPVRLKVPNRLVYSPHDYGPGVSSQPWFADRKFPANLSGVWDANWGYIHKEKIAPILLGEFGGRSVDSASKEGKWQNALVDYIGRNDLYWTYWSLNPNSGDTGGLLLDDWQTWNKPKQKMLARVMKPVNGGGKSAAPKQAAGSTAPASGGTDLVEGLVVQYKTSNSGAAEDNMIYATFNITNTGKTDVPLSDVKLRYYFTKDGIEELEFWCDWAQVGTNAVGGTFASIEPARTGTDGYLEIRFAVSAGSISAGGQSGDIQVRIAKSDWSDFNKTDDYSFDGKKTSFNDWNKVTLYQKGKLVWGIEP</sequence>
<dbReference type="CDD" id="cd00551">
    <property type="entry name" value="AmyAc_family"/>
    <property type="match status" value="1"/>
</dbReference>
<dbReference type="Proteomes" id="UP000249890">
    <property type="component" value="Chromosome"/>
</dbReference>
<dbReference type="OrthoDB" id="9800475at2"/>
<dbReference type="PROSITE" id="PS51172">
    <property type="entry name" value="CBM3"/>
    <property type="match status" value="1"/>
</dbReference>
<accession>A0A2Z2KKT7</accession>
<evidence type="ECO:0000256" key="6">
    <source>
        <dbReference type="ARBA" id="ARBA00023326"/>
    </source>
</evidence>
<evidence type="ECO:0000256" key="8">
    <source>
        <dbReference type="SAM" id="MobiDB-lite"/>
    </source>
</evidence>
<gene>
    <name evidence="11" type="ORF">B9T62_20790</name>
</gene>
<feature type="signal peptide" evidence="9">
    <location>
        <begin position="1"/>
        <end position="22"/>
    </location>
</feature>
<keyword evidence="5 7" id="KW-0326">Glycosidase</keyword>
<keyword evidence="4 7" id="KW-0119">Carbohydrate metabolism</keyword>
<dbReference type="PROSITE" id="PS00659">
    <property type="entry name" value="GLYCOSYL_HYDROL_F5"/>
    <property type="match status" value="1"/>
</dbReference>
<dbReference type="InterPro" id="IPR017853">
    <property type="entry name" value="GH"/>
</dbReference>
<keyword evidence="3 7" id="KW-0136">Cellulose degradation</keyword>
<dbReference type="AlphaFoldDB" id="A0A2Z2KKT7"/>
<dbReference type="SUPFAM" id="SSF51445">
    <property type="entry name" value="(Trans)glycosidases"/>
    <property type="match status" value="1"/>
</dbReference>
<reference evidence="11 12" key="1">
    <citation type="submission" date="2017-06" db="EMBL/GenBank/DDBJ databases">
        <title>Complete genome sequence of Paenibacillus donghaensis KCTC 13049T isolated from East Sea sediment, South Korea.</title>
        <authorList>
            <person name="Jung B.K."/>
            <person name="Hong S.-J."/>
            <person name="Shin J.-H."/>
        </authorList>
    </citation>
    <scope>NUCLEOTIDE SEQUENCE [LARGE SCALE GENOMIC DNA]</scope>
    <source>
        <strain evidence="11 12">KCTC 13049</strain>
    </source>
</reference>
<evidence type="ECO:0000313" key="11">
    <source>
        <dbReference type="EMBL" id="ASA23029.1"/>
    </source>
</evidence>
<feature type="region of interest" description="Disordered" evidence="8">
    <location>
        <begin position="380"/>
        <end position="399"/>
    </location>
</feature>
<dbReference type="Gene3D" id="2.60.40.710">
    <property type="entry name" value="Endoglucanase-like"/>
    <property type="match status" value="1"/>
</dbReference>
<dbReference type="PANTHER" id="PTHR35923">
    <property type="entry name" value="MAJOR EXTRACELLULAR ENDOGLUCANASE"/>
    <property type="match status" value="1"/>
</dbReference>
<keyword evidence="2 7" id="KW-0378">Hydrolase</keyword>
<evidence type="ECO:0000313" key="12">
    <source>
        <dbReference type="Proteomes" id="UP000249890"/>
    </source>
</evidence>
<dbReference type="SMR" id="A0A2Z2KKT7"/>
<evidence type="ECO:0000256" key="2">
    <source>
        <dbReference type="ARBA" id="ARBA00022801"/>
    </source>
</evidence>
<dbReference type="InterPro" id="IPR001956">
    <property type="entry name" value="CBM3"/>
</dbReference>